<dbReference type="AlphaFoldDB" id="A0A9W7ZMB7"/>
<protein>
    <submittedName>
        <fullName evidence="5">General transcription repressor</fullName>
    </submittedName>
</protein>
<keyword evidence="2" id="KW-0804">Transcription</keyword>
<proteinExistence type="predicted"/>
<feature type="region of interest" description="Disordered" evidence="3">
    <location>
        <begin position="88"/>
        <end position="124"/>
    </location>
</feature>
<accession>A0A9W7ZMB7</accession>
<keyword evidence="6" id="KW-1185">Reference proteome</keyword>
<feature type="non-terminal residue" evidence="5">
    <location>
        <position position="124"/>
    </location>
</feature>
<feature type="compositionally biased region" description="Low complexity" evidence="3">
    <location>
        <begin position="102"/>
        <end position="112"/>
    </location>
</feature>
<dbReference type="Gene3D" id="1.20.5.340">
    <property type="match status" value="1"/>
</dbReference>
<evidence type="ECO:0000313" key="6">
    <source>
        <dbReference type="Proteomes" id="UP001150569"/>
    </source>
</evidence>
<keyword evidence="1" id="KW-0805">Transcription regulation</keyword>
<comment type="caution">
    <text evidence="5">The sequence shown here is derived from an EMBL/GenBank/DDBJ whole genome shotgun (WGS) entry which is preliminary data.</text>
</comment>
<evidence type="ECO:0000256" key="3">
    <source>
        <dbReference type="SAM" id="MobiDB-lite"/>
    </source>
</evidence>
<dbReference type="Pfam" id="PF08581">
    <property type="entry name" value="Tup_N"/>
    <property type="match status" value="1"/>
</dbReference>
<dbReference type="InterPro" id="IPR013890">
    <property type="entry name" value="Tscrpt_rep_Tup1_N"/>
</dbReference>
<gene>
    <name evidence="5" type="primary">TUP1_1</name>
    <name evidence="5" type="ORF">IWQ60_009652</name>
</gene>
<dbReference type="Proteomes" id="UP001150569">
    <property type="component" value="Unassembled WGS sequence"/>
</dbReference>
<evidence type="ECO:0000256" key="1">
    <source>
        <dbReference type="ARBA" id="ARBA00023015"/>
    </source>
</evidence>
<dbReference type="EMBL" id="JANBPT010000830">
    <property type="protein sequence ID" value="KAJ1912476.1"/>
    <property type="molecule type" value="Genomic_DNA"/>
</dbReference>
<sequence>MSNIYNHRAMVPNSAPVNRIPDLLETLKVEFENLSQEVQLAKGARDEPDSKGAGNHIQELTAIQQSLNDLQRSHLTIKQKYEEEIARLQKELEMRGGPPAPGAAGAAPGSAHAPPPPAIGQGGS</sequence>
<organism evidence="5 6">
    <name type="scientific">Tieghemiomyces parasiticus</name>
    <dbReference type="NCBI Taxonomy" id="78921"/>
    <lineage>
        <taxon>Eukaryota</taxon>
        <taxon>Fungi</taxon>
        <taxon>Fungi incertae sedis</taxon>
        <taxon>Zoopagomycota</taxon>
        <taxon>Kickxellomycotina</taxon>
        <taxon>Dimargaritomycetes</taxon>
        <taxon>Dimargaritales</taxon>
        <taxon>Dimargaritaceae</taxon>
        <taxon>Tieghemiomyces</taxon>
    </lineage>
</organism>
<name>A0A9W7ZMB7_9FUNG</name>
<evidence type="ECO:0000256" key="2">
    <source>
        <dbReference type="ARBA" id="ARBA00023163"/>
    </source>
</evidence>
<evidence type="ECO:0000259" key="4">
    <source>
        <dbReference type="Pfam" id="PF08581"/>
    </source>
</evidence>
<feature type="domain" description="Transcriptional repressor Tup1 N-terminal" evidence="4">
    <location>
        <begin position="19"/>
        <end position="95"/>
    </location>
</feature>
<reference evidence="5" key="1">
    <citation type="submission" date="2022-07" db="EMBL/GenBank/DDBJ databases">
        <title>Phylogenomic reconstructions and comparative analyses of Kickxellomycotina fungi.</title>
        <authorList>
            <person name="Reynolds N.K."/>
            <person name="Stajich J.E."/>
            <person name="Barry K."/>
            <person name="Grigoriev I.V."/>
            <person name="Crous P."/>
            <person name="Smith M.E."/>
        </authorList>
    </citation>
    <scope>NUCLEOTIDE SEQUENCE</scope>
    <source>
        <strain evidence="5">RSA 861</strain>
    </source>
</reference>
<dbReference type="OrthoDB" id="3253044at2759"/>
<evidence type="ECO:0000313" key="5">
    <source>
        <dbReference type="EMBL" id="KAJ1912476.1"/>
    </source>
</evidence>